<dbReference type="CDD" id="cd00312">
    <property type="entry name" value="Esterase_lipase"/>
    <property type="match status" value="1"/>
</dbReference>
<dbReference type="AlphaFoldDB" id="A0A0Y0BA98"/>
<evidence type="ECO:0000256" key="3">
    <source>
        <dbReference type="ARBA" id="ARBA00022801"/>
    </source>
</evidence>
<keyword evidence="5" id="KW-0325">Glycoprotein</keyword>
<proteinExistence type="evidence at transcript level"/>
<evidence type="ECO:0000259" key="7">
    <source>
        <dbReference type="Pfam" id="PF00135"/>
    </source>
</evidence>
<dbReference type="InterPro" id="IPR019826">
    <property type="entry name" value="Carboxylesterase_B_AS"/>
</dbReference>
<evidence type="ECO:0000256" key="2">
    <source>
        <dbReference type="ARBA" id="ARBA00022487"/>
    </source>
</evidence>
<evidence type="ECO:0000256" key="1">
    <source>
        <dbReference type="ARBA" id="ARBA00005964"/>
    </source>
</evidence>
<name>A0A0Y0BA98_CYDPO</name>
<dbReference type="EMBL" id="KU215371">
    <property type="protein sequence ID" value="AMB19665.1"/>
    <property type="molecule type" value="mRNA"/>
</dbReference>
<dbReference type="Pfam" id="PF00135">
    <property type="entry name" value="COesterase"/>
    <property type="match status" value="1"/>
</dbReference>
<dbReference type="PANTHER" id="PTHR11559">
    <property type="entry name" value="CARBOXYLESTERASE"/>
    <property type="match status" value="1"/>
</dbReference>
<dbReference type="PROSITE" id="PS00122">
    <property type="entry name" value="CARBOXYLESTERASE_B_1"/>
    <property type="match status" value="1"/>
</dbReference>
<protein>
    <recommendedName>
        <fullName evidence="6">Carboxylic ester hydrolase</fullName>
        <ecNumber evidence="6">3.1.1.-</ecNumber>
    </recommendedName>
</protein>
<dbReference type="InterPro" id="IPR050309">
    <property type="entry name" value="Type-B_Carboxylest/Lipase"/>
</dbReference>
<keyword evidence="3 6" id="KW-0378">Hydrolase</keyword>
<dbReference type="SUPFAM" id="SSF53474">
    <property type="entry name" value="alpha/beta-Hydrolases"/>
    <property type="match status" value="1"/>
</dbReference>
<reference evidence="8" key="1">
    <citation type="journal article" date="2016" name="Gene">
        <title>Identification of biotransformation enzymes in the antennae of codling moth Cydia pomonella.</title>
        <authorList>
            <person name="Huang X."/>
            <person name="Liu L."/>
            <person name="Su X."/>
            <person name="Feng J."/>
        </authorList>
    </citation>
    <scope>NUCLEOTIDE SEQUENCE</scope>
</reference>
<dbReference type="Gene3D" id="3.40.50.1820">
    <property type="entry name" value="alpha/beta hydrolase"/>
    <property type="match status" value="1"/>
</dbReference>
<sequence length="553" mass="62183">MHWRSICCPVCTPSAPTSKRTSQVVKMAVVKTQYGVLQGCVCDGTEGSYVAFKGIPYAKPPVGALRFKAPEPPEPWEDIRDATSHGPVCPQYNERLERIDLGSEDCLYLNVYTKTLTPPHTLPVMVWIHGGGFYTGSGNSDFYGPDFFMAHDVILVTFNYRLEVLGFLCLETEEVPGNAGLKDQVAALKWVKQNIAAFGGDPNNVTIFGCSAGAASASLHLVSKMSQGLFNKAICQSGVCLNEWGYTLYGRKRAFQLGKRLGLETEDPQELLEFLRTVPASSLISIQLPFIESGLSDIADGILFGPVIEKSELNVEKFITDLPPDLVKYGKLANVPVIVGYTSGEGIEIARKLPTLMPFLPVPGAVVPRELKLKWETDKIHASDKKIRKIHFDGNEVTPEMLQEVTNLETDRMFSYNIRRYARYHCLYNTEPVYLYKFTPETERNYTKKLYKMESVKGVCHSEDLHYLFHVTCLDIPLTDESRGVLRQVVKLWTNFAKTGKPTTDNFTEWKPFFETERNCCIIGAKLSCTQDVDGEHMKFWDDIYGETEIKRL</sequence>
<dbReference type="ESTHER" id="cydpo-a0a0y0ba98">
    <property type="family name" value="Carb_B_Arthropoda"/>
</dbReference>
<evidence type="ECO:0000256" key="4">
    <source>
        <dbReference type="ARBA" id="ARBA00023157"/>
    </source>
</evidence>
<evidence type="ECO:0000256" key="6">
    <source>
        <dbReference type="RuleBase" id="RU361235"/>
    </source>
</evidence>
<feature type="domain" description="Carboxylesterase type B" evidence="7">
    <location>
        <begin position="28"/>
        <end position="541"/>
    </location>
</feature>
<evidence type="ECO:0000313" key="8">
    <source>
        <dbReference type="EMBL" id="AMB19665.1"/>
    </source>
</evidence>
<accession>A0A0Y0BA98</accession>
<keyword evidence="2" id="KW-0719">Serine esterase</keyword>
<dbReference type="EC" id="3.1.1.-" evidence="6"/>
<comment type="similarity">
    <text evidence="1 6">Belongs to the type-B carboxylesterase/lipase family.</text>
</comment>
<organism evidence="8">
    <name type="scientific">Cydia pomonella</name>
    <name type="common">Codling moth</name>
    <dbReference type="NCBI Taxonomy" id="82600"/>
    <lineage>
        <taxon>Eukaryota</taxon>
        <taxon>Metazoa</taxon>
        <taxon>Ecdysozoa</taxon>
        <taxon>Arthropoda</taxon>
        <taxon>Hexapoda</taxon>
        <taxon>Insecta</taxon>
        <taxon>Pterygota</taxon>
        <taxon>Neoptera</taxon>
        <taxon>Endopterygota</taxon>
        <taxon>Lepidoptera</taxon>
        <taxon>Glossata</taxon>
        <taxon>Ditrysia</taxon>
        <taxon>Tortricoidea</taxon>
        <taxon>Tortricidae</taxon>
        <taxon>Olethreutinae</taxon>
        <taxon>Grapholitini</taxon>
        <taxon>Cydia</taxon>
    </lineage>
</organism>
<dbReference type="InterPro" id="IPR002018">
    <property type="entry name" value="CarbesteraseB"/>
</dbReference>
<dbReference type="InterPro" id="IPR029058">
    <property type="entry name" value="AB_hydrolase_fold"/>
</dbReference>
<dbReference type="GO" id="GO:0052689">
    <property type="term" value="F:carboxylic ester hydrolase activity"/>
    <property type="evidence" value="ECO:0007669"/>
    <property type="project" value="UniProtKB-KW"/>
</dbReference>
<keyword evidence="4" id="KW-1015">Disulfide bond</keyword>
<evidence type="ECO:0000256" key="5">
    <source>
        <dbReference type="ARBA" id="ARBA00023180"/>
    </source>
</evidence>